<dbReference type="PANTHER" id="PTHR13100:SF10">
    <property type="entry name" value="CELL GROWTH-REGULATING NUCLEOLAR PROTEIN"/>
    <property type="match status" value="1"/>
</dbReference>
<dbReference type="GO" id="GO:0006364">
    <property type="term" value="P:rRNA processing"/>
    <property type="evidence" value="ECO:0007669"/>
    <property type="project" value="TreeGrafter"/>
</dbReference>
<dbReference type="GO" id="GO:0000122">
    <property type="term" value="P:negative regulation of transcription by RNA polymerase II"/>
    <property type="evidence" value="ECO:0007669"/>
    <property type="project" value="TreeGrafter"/>
</dbReference>
<dbReference type="SUPFAM" id="SSF57667">
    <property type="entry name" value="beta-beta-alpha zinc fingers"/>
    <property type="match status" value="2"/>
</dbReference>
<dbReference type="OrthoDB" id="21474at2759"/>
<keyword evidence="12" id="KW-1185">Reference proteome</keyword>
<proteinExistence type="inferred from homology"/>
<dbReference type="PROSITE" id="PS51804">
    <property type="entry name" value="ZF_C2HC_LYAR"/>
    <property type="match status" value="2"/>
</dbReference>
<dbReference type="InterPro" id="IPR014898">
    <property type="entry name" value="Znf_C2H2_LYAR"/>
</dbReference>
<feature type="region of interest" description="Disordered" evidence="9">
    <location>
        <begin position="61"/>
        <end position="142"/>
    </location>
</feature>
<comment type="similarity">
    <text evidence="7">Belongs to the UPF0743 family.</text>
</comment>
<evidence type="ECO:0000313" key="12">
    <source>
        <dbReference type="Proteomes" id="UP001140094"/>
    </source>
</evidence>
<dbReference type="FunFam" id="3.30.1490.490:FF:000001">
    <property type="entry name" value="cell growth-regulating nucleolar protein-like"/>
    <property type="match status" value="1"/>
</dbReference>
<keyword evidence="6" id="KW-0539">Nucleus</keyword>
<feature type="compositionally biased region" description="Polar residues" evidence="9">
    <location>
        <begin position="69"/>
        <end position="85"/>
    </location>
</feature>
<dbReference type="Pfam" id="PF08790">
    <property type="entry name" value="zf-LYAR"/>
    <property type="match status" value="1"/>
</dbReference>
<keyword evidence="5" id="KW-0862">Zinc</keyword>
<dbReference type="Proteomes" id="UP001140094">
    <property type="component" value="Unassembled WGS sequence"/>
</dbReference>
<accession>A0A9W8HXH6</accession>
<dbReference type="InterPro" id="IPR036236">
    <property type="entry name" value="Znf_C2H2_sf"/>
</dbReference>
<reference evidence="11" key="1">
    <citation type="submission" date="2022-07" db="EMBL/GenBank/DDBJ databases">
        <title>Phylogenomic reconstructions and comparative analyses of Kickxellomycotina fungi.</title>
        <authorList>
            <person name="Reynolds N.K."/>
            <person name="Stajich J.E."/>
            <person name="Barry K."/>
            <person name="Grigoriev I.V."/>
            <person name="Crous P."/>
            <person name="Smith M.E."/>
        </authorList>
    </citation>
    <scope>NUCLEOTIDE SEQUENCE</scope>
    <source>
        <strain evidence="11">NRRL 1565</strain>
    </source>
</reference>
<evidence type="ECO:0000259" key="10">
    <source>
        <dbReference type="Pfam" id="PF08790"/>
    </source>
</evidence>
<dbReference type="GO" id="GO:0008270">
    <property type="term" value="F:zinc ion binding"/>
    <property type="evidence" value="ECO:0007669"/>
    <property type="project" value="UniProtKB-KW"/>
</dbReference>
<evidence type="ECO:0000256" key="6">
    <source>
        <dbReference type="ARBA" id="ARBA00023242"/>
    </source>
</evidence>
<dbReference type="AlphaFoldDB" id="A0A9W8HXH6"/>
<keyword evidence="3" id="KW-0677">Repeat</keyword>
<evidence type="ECO:0000256" key="8">
    <source>
        <dbReference type="PROSITE-ProRule" id="PRU01145"/>
    </source>
</evidence>
<feature type="domain" description="Zinc finger C2H2 LYAR-type" evidence="10">
    <location>
        <begin position="30"/>
        <end position="57"/>
    </location>
</feature>
<evidence type="ECO:0000256" key="7">
    <source>
        <dbReference type="ARBA" id="ARBA00061084"/>
    </source>
</evidence>
<organism evidence="11 12">
    <name type="scientific">Coemansia guatemalensis</name>
    <dbReference type="NCBI Taxonomy" id="2761395"/>
    <lineage>
        <taxon>Eukaryota</taxon>
        <taxon>Fungi</taxon>
        <taxon>Fungi incertae sedis</taxon>
        <taxon>Zoopagomycota</taxon>
        <taxon>Kickxellomycotina</taxon>
        <taxon>Kickxellomycetes</taxon>
        <taxon>Kickxellales</taxon>
        <taxon>Kickxellaceae</taxon>
        <taxon>Coemansia</taxon>
    </lineage>
</organism>
<evidence type="ECO:0000256" key="3">
    <source>
        <dbReference type="ARBA" id="ARBA00022737"/>
    </source>
</evidence>
<evidence type="ECO:0000313" key="11">
    <source>
        <dbReference type="EMBL" id="KAJ2796133.1"/>
    </source>
</evidence>
<dbReference type="Gene3D" id="3.30.1490.490">
    <property type="match status" value="1"/>
</dbReference>
<evidence type="ECO:0000256" key="1">
    <source>
        <dbReference type="ARBA" id="ARBA00004123"/>
    </source>
</evidence>
<keyword evidence="2" id="KW-0479">Metal-binding</keyword>
<dbReference type="GO" id="GO:0003677">
    <property type="term" value="F:DNA binding"/>
    <property type="evidence" value="ECO:0007669"/>
    <property type="project" value="InterPro"/>
</dbReference>
<dbReference type="PANTHER" id="PTHR13100">
    <property type="entry name" value="CELL GROWTH-REGULATING NUCLEOLAR PROTEIN LYAR"/>
    <property type="match status" value="1"/>
</dbReference>
<evidence type="ECO:0000256" key="9">
    <source>
        <dbReference type="SAM" id="MobiDB-lite"/>
    </source>
</evidence>
<protein>
    <recommendedName>
        <fullName evidence="10">Zinc finger C2H2 LYAR-type domain-containing protein</fullName>
    </recommendedName>
</protein>
<evidence type="ECO:0000256" key="5">
    <source>
        <dbReference type="ARBA" id="ARBA00022833"/>
    </source>
</evidence>
<sequence>MVSFVCNYCQQTLKKPKLDQHVQRCRNASFSCIDCSVDFVGTTYRQHTSCISEAEKYEGRKQVKGNAGKGQQKQAASTPKSTVDQLTAKVHELQNGDTIAQAPAAASTVTDSKKRKNDAATSKNGTKKQKKKDAGTKADSEWNSMDLSPAAADALVSAIIYVLKRGPDTEFDDLRKKCVKLVTKHPKSSLSKFEAKKAFNGAVMTALSQGRLSLSQR</sequence>
<evidence type="ECO:0000256" key="4">
    <source>
        <dbReference type="ARBA" id="ARBA00022771"/>
    </source>
</evidence>
<dbReference type="GO" id="GO:0005730">
    <property type="term" value="C:nucleolus"/>
    <property type="evidence" value="ECO:0007669"/>
    <property type="project" value="TreeGrafter"/>
</dbReference>
<dbReference type="EMBL" id="JANBUO010001988">
    <property type="protein sequence ID" value="KAJ2796133.1"/>
    <property type="molecule type" value="Genomic_DNA"/>
</dbReference>
<comment type="caution">
    <text evidence="11">The sequence shown here is derived from an EMBL/GenBank/DDBJ whole genome shotgun (WGS) entry which is preliminary data.</text>
</comment>
<keyword evidence="4 8" id="KW-0863">Zinc-finger</keyword>
<comment type="subcellular location">
    <subcellularLocation>
        <location evidence="1">Nucleus</location>
    </subcellularLocation>
</comment>
<name>A0A9W8HXH6_9FUNG</name>
<dbReference type="InterPro" id="IPR039999">
    <property type="entry name" value="LYAR"/>
</dbReference>
<evidence type="ECO:0000256" key="2">
    <source>
        <dbReference type="ARBA" id="ARBA00022723"/>
    </source>
</evidence>
<gene>
    <name evidence="11" type="ORF">H4R20_005633</name>
</gene>